<accession>E2NB92</accession>
<organism evidence="1 2">
    <name type="scientific">Bacteroides cellulosilyticus DSM 14838</name>
    <dbReference type="NCBI Taxonomy" id="537012"/>
    <lineage>
        <taxon>Bacteria</taxon>
        <taxon>Pseudomonadati</taxon>
        <taxon>Bacteroidota</taxon>
        <taxon>Bacteroidia</taxon>
        <taxon>Bacteroidales</taxon>
        <taxon>Bacteroidaceae</taxon>
        <taxon>Bacteroides</taxon>
    </lineage>
</organism>
<protein>
    <submittedName>
        <fullName evidence="1">Kelch repeat protein</fullName>
    </submittedName>
</protein>
<dbReference type="InterPro" id="IPR015915">
    <property type="entry name" value="Kelch-typ_b-propeller"/>
</dbReference>
<dbReference type="EMBL" id="ACCH01000128">
    <property type="protein sequence ID" value="EEF90869.1"/>
    <property type="molecule type" value="Genomic_DNA"/>
</dbReference>
<name>E2NB92_9BACE</name>
<dbReference type="HOGENOM" id="CLU_629545_0_0_10"/>
<dbReference type="Pfam" id="PF13715">
    <property type="entry name" value="CarbopepD_reg_2"/>
    <property type="match status" value="1"/>
</dbReference>
<dbReference type="SUPFAM" id="SSF49464">
    <property type="entry name" value="Carboxypeptidase regulatory domain-like"/>
    <property type="match status" value="1"/>
</dbReference>
<dbReference type="SUPFAM" id="SSF117281">
    <property type="entry name" value="Kelch motif"/>
    <property type="match status" value="1"/>
</dbReference>
<dbReference type="Gene3D" id="2.120.10.80">
    <property type="entry name" value="Kelch-type beta propeller"/>
    <property type="match status" value="1"/>
</dbReference>
<dbReference type="Gene3D" id="2.60.40.1120">
    <property type="entry name" value="Carboxypeptidase-like, regulatory domain"/>
    <property type="match status" value="1"/>
</dbReference>
<dbReference type="InterPro" id="IPR008969">
    <property type="entry name" value="CarboxyPept-like_regulatory"/>
</dbReference>
<reference evidence="1 2" key="2">
    <citation type="submission" date="2009-01" db="EMBL/GenBank/DDBJ databases">
        <title>Draft genome sequence of Bacteroides cellulosilyticus (DSM 14838).</title>
        <authorList>
            <person name="Sudarsanam P."/>
            <person name="Ley R."/>
            <person name="Guruge J."/>
            <person name="Turnbaugh P.J."/>
            <person name="Mahowald M."/>
            <person name="Liep D."/>
            <person name="Gordon J."/>
        </authorList>
    </citation>
    <scope>NUCLEOTIDE SEQUENCE [LARGE SCALE GENOMIC DNA]</scope>
    <source>
        <strain evidence="1 2">DSM 14838</strain>
    </source>
</reference>
<dbReference type="AlphaFoldDB" id="E2NB92"/>
<reference evidence="1 2" key="1">
    <citation type="submission" date="2008-12" db="EMBL/GenBank/DDBJ databases">
        <authorList>
            <person name="Fulton L."/>
            <person name="Clifton S."/>
            <person name="Fulton B."/>
            <person name="Xu J."/>
            <person name="Minx P."/>
            <person name="Pepin K.H."/>
            <person name="Johnson M."/>
            <person name="Bhonagiri V."/>
            <person name="Nash W.E."/>
            <person name="Mardis E.R."/>
            <person name="Wilson R.K."/>
        </authorList>
    </citation>
    <scope>NUCLEOTIDE SEQUENCE [LARGE SCALE GENOMIC DNA]</scope>
    <source>
        <strain evidence="1 2">DSM 14838</strain>
    </source>
</reference>
<dbReference type="Pfam" id="PF24681">
    <property type="entry name" value="Kelch_KLHDC2_KLHL20_DRC7"/>
    <property type="match status" value="1"/>
</dbReference>
<sequence length="427" mass="48413">MNVLALNYSYMKIILFLFLLITCSQLVKSQSQGHVIDGKDNSPLSGVNIYLQKDSVGIGVTDENGHFNIADIENIAGNDTIIFSYVGYLSLKLTLKDLRYSSYRVIMFTYSQQLPEVSVKGERGRIFLSYEPLKDLPVAVVSSGSFFQNGKIYIISGDEKTLATGGTLSDKMYVYDIATDIWTESLQKFARRNGHRAHYYKGRVFIVGGKYLSTNRRLEYTAPQIEIYDLDRDTLYVDWTNPHQTVDPATFIYDNCLYMMGGTIKKNVYSDKVHMLDLQTGVWYDAGIAIPKERRDFMKCVLVGHVAYFFGGQYTASMWKVRSYDLETGGWNDLCNLKEGVCCPGIAANGNLIYIYENTTLQIYNIRKNTVNAYYFTDGSESSGLFYADGKLYVVGGRQQLSFSNFLEHRVEPENVFSIDVSRISSE</sequence>
<dbReference type="Proteomes" id="UP000003711">
    <property type="component" value="Unassembled WGS sequence"/>
</dbReference>
<comment type="caution">
    <text evidence="1">The sequence shown here is derived from an EMBL/GenBank/DDBJ whole genome shotgun (WGS) entry which is preliminary data.</text>
</comment>
<evidence type="ECO:0000313" key="2">
    <source>
        <dbReference type="Proteomes" id="UP000003711"/>
    </source>
</evidence>
<evidence type="ECO:0000313" key="1">
    <source>
        <dbReference type="EMBL" id="EEF90869.1"/>
    </source>
</evidence>
<dbReference type="PANTHER" id="PTHR45632">
    <property type="entry name" value="LD33804P"/>
    <property type="match status" value="1"/>
</dbReference>
<gene>
    <name evidence="1" type="ORF">BACCELL_01549</name>
</gene>
<proteinExistence type="predicted"/>